<sequence length="79" mass="9028">MEEEITNQALAAMELHNQMKIRDKHNQLFDSQIVYTSSGPRDGSFTTFGSSNISFNPDHPSSFRRADLEAQERAKLKQK</sequence>
<feature type="compositionally biased region" description="Basic and acidic residues" evidence="1">
    <location>
        <begin position="64"/>
        <end position="79"/>
    </location>
</feature>
<evidence type="ECO:0000256" key="1">
    <source>
        <dbReference type="SAM" id="MobiDB-lite"/>
    </source>
</evidence>
<gene>
    <name evidence="2" type="ORF">MTR67_013628</name>
</gene>
<protein>
    <submittedName>
        <fullName evidence="2">Uncharacterized protein</fullName>
    </submittedName>
</protein>
<evidence type="ECO:0000313" key="3">
    <source>
        <dbReference type="Proteomes" id="UP001234989"/>
    </source>
</evidence>
<dbReference type="AlphaFoldDB" id="A0AAF0TM90"/>
<dbReference type="Proteomes" id="UP001234989">
    <property type="component" value="Chromosome 3"/>
</dbReference>
<proteinExistence type="predicted"/>
<dbReference type="EMBL" id="CP133614">
    <property type="protein sequence ID" value="WMV20243.1"/>
    <property type="molecule type" value="Genomic_DNA"/>
</dbReference>
<evidence type="ECO:0000313" key="2">
    <source>
        <dbReference type="EMBL" id="WMV20243.1"/>
    </source>
</evidence>
<organism evidence="2 3">
    <name type="scientific">Solanum verrucosum</name>
    <dbReference type="NCBI Taxonomy" id="315347"/>
    <lineage>
        <taxon>Eukaryota</taxon>
        <taxon>Viridiplantae</taxon>
        <taxon>Streptophyta</taxon>
        <taxon>Embryophyta</taxon>
        <taxon>Tracheophyta</taxon>
        <taxon>Spermatophyta</taxon>
        <taxon>Magnoliopsida</taxon>
        <taxon>eudicotyledons</taxon>
        <taxon>Gunneridae</taxon>
        <taxon>Pentapetalae</taxon>
        <taxon>asterids</taxon>
        <taxon>lamiids</taxon>
        <taxon>Solanales</taxon>
        <taxon>Solanaceae</taxon>
        <taxon>Solanoideae</taxon>
        <taxon>Solaneae</taxon>
        <taxon>Solanum</taxon>
    </lineage>
</organism>
<accession>A0AAF0TM90</accession>
<reference evidence="2" key="1">
    <citation type="submission" date="2023-08" db="EMBL/GenBank/DDBJ databases">
        <title>A de novo genome assembly of Solanum verrucosum Schlechtendal, a Mexican diploid species geographically isolated from the other diploid A-genome species in potato relatives.</title>
        <authorList>
            <person name="Hosaka K."/>
        </authorList>
    </citation>
    <scope>NUCLEOTIDE SEQUENCE</scope>
    <source>
        <tissue evidence="2">Young leaves</tissue>
    </source>
</reference>
<name>A0AAF0TM90_SOLVR</name>
<keyword evidence="3" id="KW-1185">Reference proteome</keyword>
<feature type="region of interest" description="Disordered" evidence="1">
    <location>
        <begin position="48"/>
        <end position="79"/>
    </location>
</feature>